<accession>A0A1D2QM43</accession>
<name>A0A1D2QM43_9GAMM</name>
<dbReference type="AlphaFoldDB" id="A0A1D2QM43"/>
<sequence>MATDGGTSSATGENKFANGAQTAAIQYLFNQVSDKSKSKSEADARHDKAVEVGKTAGTNAVSTVADELIKVPGGASTGQSISLAVNIAEQASTGNYDVASTFGTVAGSVAGTVAGGVLLVPPLLLY</sequence>
<proteinExistence type="predicted"/>
<protein>
    <submittedName>
        <fullName evidence="1">Uncharacterized protein</fullName>
    </submittedName>
</protein>
<evidence type="ECO:0000313" key="1">
    <source>
        <dbReference type="EMBL" id="ODS22648.1"/>
    </source>
</evidence>
<organism evidence="1 2">
    <name type="scientific">Candidatus Endobugula sertula</name>
    <name type="common">Bugula neritina bacterial symbiont</name>
    <dbReference type="NCBI Taxonomy" id="62101"/>
    <lineage>
        <taxon>Bacteria</taxon>
        <taxon>Pseudomonadati</taxon>
        <taxon>Pseudomonadota</taxon>
        <taxon>Gammaproteobacteria</taxon>
        <taxon>Cellvibrionales</taxon>
        <taxon>Cellvibrionaceae</taxon>
        <taxon>Candidatus Endobugula</taxon>
    </lineage>
</organism>
<dbReference type="Proteomes" id="UP000242502">
    <property type="component" value="Unassembled WGS sequence"/>
</dbReference>
<gene>
    <name evidence="1" type="ORF">AB835_12980</name>
</gene>
<dbReference type="EMBL" id="MDLC01000060">
    <property type="protein sequence ID" value="ODS22648.1"/>
    <property type="molecule type" value="Genomic_DNA"/>
</dbReference>
<reference evidence="1 2" key="1">
    <citation type="journal article" date="2016" name="Appl. Environ. Microbiol.">
        <title>Lack of Overt Genome Reduction in the Bryostatin-Producing Bryozoan Symbiont "Candidatus Endobugula sertula".</title>
        <authorList>
            <person name="Miller I.J."/>
            <person name="Vanee N."/>
            <person name="Fong S.S."/>
            <person name="Lim-Fong G.E."/>
            <person name="Kwan J.C."/>
        </authorList>
    </citation>
    <scope>NUCLEOTIDE SEQUENCE [LARGE SCALE GENOMIC DNA]</scope>
    <source>
        <strain evidence="1">AB1-4</strain>
    </source>
</reference>
<comment type="caution">
    <text evidence="1">The sequence shown here is derived from an EMBL/GenBank/DDBJ whole genome shotgun (WGS) entry which is preliminary data.</text>
</comment>
<evidence type="ECO:0000313" key="2">
    <source>
        <dbReference type="Proteomes" id="UP000242502"/>
    </source>
</evidence>